<name>A0AA39IUT2_9BILA</name>
<feature type="signal peptide" evidence="3">
    <location>
        <begin position="1"/>
        <end position="21"/>
    </location>
</feature>
<accession>A0AA39IUT2</accession>
<dbReference type="PANTHER" id="PTHR46219">
    <property type="entry name" value="PROTEIN CBG11138"/>
    <property type="match status" value="1"/>
</dbReference>
<evidence type="ECO:0000313" key="6">
    <source>
        <dbReference type="Proteomes" id="UP001175271"/>
    </source>
</evidence>
<dbReference type="SMART" id="SM00254">
    <property type="entry name" value="ShKT"/>
    <property type="match status" value="2"/>
</dbReference>
<sequence>MRFEALLGSAALLMCLLNVEAAFQCPADKPEKVAPCGDADNDLPCLPDGQGQCIDSPDVKNDKDANPGSTGYCCRQPATPPPAIIEETTTAAPITAAPTLPSLPSFAPVTQSTTQRPAPRPSVRPPAKKRCVDLGPDCITKSYLCHNSLYTELMKWQCPRTCGFCSSTGQQPNGGRPGGYVRPKNGRKGCRDLGPDCTHKAYLCNNHLYYQLMTVQCPMTCRRC</sequence>
<organism evidence="5 6">
    <name type="scientific">Steinernema hermaphroditum</name>
    <dbReference type="NCBI Taxonomy" id="289476"/>
    <lineage>
        <taxon>Eukaryota</taxon>
        <taxon>Metazoa</taxon>
        <taxon>Ecdysozoa</taxon>
        <taxon>Nematoda</taxon>
        <taxon>Chromadorea</taxon>
        <taxon>Rhabditida</taxon>
        <taxon>Tylenchina</taxon>
        <taxon>Panagrolaimomorpha</taxon>
        <taxon>Strongyloidoidea</taxon>
        <taxon>Steinernematidae</taxon>
        <taxon>Steinernema</taxon>
    </lineage>
</organism>
<dbReference type="EMBL" id="JAUCMV010000001">
    <property type="protein sequence ID" value="KAK0429388.1"/>
    <property type="molecule type" value="Genomic_DNA"/>
</dbReference>
<evidence type="ECO:0000256" key="3">
    <source>
        <dbReference type="SAM" id="SignalP"/>
    </source>
</evidence>
<dbReference type="PANTHER" id="PTHR46219:SF5">
    <property type="entry name" value="SHKT DOMAIN-CONTAINING PROTEIN"/>
    <property type="match status" value="1"/>
</dbReference>
<dbReference type="AlphaFoldDB" id="A0AA39IUT2"/>
<dbReference type="Pfam" id="PF01549">
    <property type="entry name" value="ShK"/>
    <property type="match status" value="2"/>
</dbReference>
<comment type="caution">
    <text evidence="5">The sequence shown here is derived from an EMBL/GenBank/DDBJ whole genome shotgun (WGS) entry which is preliminary data.</text>
</comment>
<gene>
    <name evidence="5" type="ORF">QR680_011353</name>
</gene>
<feature type="domain" description="ShKT" evidence="4">
    <location>
        <begin position="131"/>
        <end position="165"/>
    </location>
</feature>
<dbReference type="InterPro" id="IPR003582">
    <property type="entry name" value="ShKT_dom"/>
</dbReference>
<evidence type="ECO:0000259" key="4">
    <source>
        <dbReference type="PROSITE" id="PS51670"/>
    </source>
</evidence>
<evidence type="ECO:0000256" key="2">
    <source>
        <dbReference type="SAM" id="MobiDB-lite"/>
    </source>
</evidence>
<reference evidence="5" key="1">
    <citation type="submission" date="2023-06" db="EMBL/GenBank/DDBJ databases">
        <title>Genomic analysis of the entomopathogenic nematode Steinernema hermaphroditum.</title>
        <authorList>
            <person name="Schwarz E.M."/>
            <person name="Heppert J.K."/>
            <person name="Baniya A."/>
            <person name="Schwartz H.T."/>
            <person name="Tan C.-H."/>
            <person name="Antoshechkin I."/>
            <person name="Sternberg P.W."/>
            <person name="Goodrich-Blair H."/>
            <person name="Dillman A.R."/>
        </authorList>
    </citation>
    <scope>NUCLEOTIDE SEQUENCE</scope>
    <source>
        <strain evidence="5">PS9179</strain>
        <tissue evidence="5">Whole animal</tissue>
    </source>
</reference>
<dbReference type="PROSITE" id="PS51670">
    <property type="entry name" value="SHKT"/>
    <property type="match status" value="2"/>
</dbReference>
<dbReference type="Gene3D" id="1.10.10.1940">
    <property type="match status" value="2"/>
</dbReference>
<feature type="disulfide bond" evidence="1">
    <location>
        <begin position="131"/>
        <end position="165"/>
    </location>
</feature>
<proteinExistence type="predicted"/>
<dbReference type="Proteomes" id="UP001175271">
    <property type="component" value="Unassembled WGS sequence"/>
</dbReference>
<keyword evidence="3" id="KW-0732">Signal</keyword>
<comment type="caution">
    <text evidence="1">Lacks conserved residue(s) required for the propagation of feature annotation.</text>
</comment>
<evidence type="ECO:0000256" key="1">
    <source>
        <dbReference type="PROSITE-ProRule" id="PRU01005"/>
    </source>
</evidence>
<feature type="domain" description="ShKT" evidence="4">
    <location>
        <begin position="190"/>
        <end position="224"/>
    </location>
</feature>
<feature type="chain" id="PRO_5041212827" description="ShKT domain-containing protein" evidence="3">
    <location>
        <begin position="22"/>
        <end position="224"/>
    </location>
</feature>
<evidence type="ECO:0000313" key="5">
    <source>
        <dbReference type="EMBL" id="KAK0429388.1"/>
    </source>
</evidence>
<feature type="region of interest" description="Disordered" evidence="2">
    <location>
        <begin position="96"/>
        <end position="128"/>
    </location>
</feature>
<keyword evidence="1" id="KW-1015">Disulfide bond</keyword>
<feature type="disulfide bond" evidence="1">
    <location>
        <begin position="190"/>
        <end position="224"/>
    </location>
</feature>
<protein>
    <recommendedName>
        <fullName evidence="4">ShKT domain-containing protein</fullName>
    </recommendedName>
</protein>
<keyword evidence="6" id="KW-1185">Reference proteome</keyword>